<name>A0ABC9TRL5_CLOSY</name>
<dbReference type="AlphaFoldDB" id="A0ABC9TRL5"/>
<gene>
    <name evidence="1" type="ORF">CLOSYM_04480</name>
</gene>
<proteinExistence type="predicted"/>
<comment type="caution">
    <text evidence="1">The sequence shown here is derived from an EMBL/GenBank/DDBJ whole genome shotgun (WGS) entry which is preliminary data.</text>
</comment>
<evidence type="ECO:0000313" key="1">
    <source>
        <dbReference type="EMBL" id="ERI73963.1"/>
    </source>
</evidence>
<accession>A0ABC9TRL5</accession>
<protein>
    <submittedName>
        <fullName evidence="1">Uncharacterized protein</fullName>
    </submittedName>
</protein>
<dbReference type="EMBL" id="AWSU01000354">
    <property type="protein sequence ID" value="ERI73963.1"/>
    <property type="molecule type" value="Genomic_DNA"/>
</dbReference>
<organism evidence="1 2">
    <name type="scientific">[Clostridium] symbiosum ATCC 14940</name>
    <dbReference type="NCBI Taxonomy" id="411472"/>
    <lineage>
        <taxon>Bacteria</taxon>
        <taxon>Bacillati</taxon>
        <taxon>Bacillota</taxon>
        <taxon>Clostridia</taxon>
        <taxon>Lachnospirales</taxon>
        <taxon>Lachnospiraceae</taxon>
        <taxon>Otoolea</taxon>
    </lineage>
</organism>
<evidence type="ECO:0000313" key="2">
    <source>
        <dbReference type="Proteomes" id="UP000016491"/>
    </source>
</evidence>
<sequence>MLIQVYARGKGAYAKKYWRRGMSIPFFFLTIILKSRREIHAVMIS</sequence>
<reference evidence="1 2" key="1">
    <citation type="submission" date="2013-07" db="EMBL/GenBank/DDBJ databases">
        <authorList>
            <person name="Weinstock G."/>
            <person name="Sodergren E."/>
            <person name="Wylie T."/>
            <person name="Fulton L."/>
            <person name="Fulton R."/>
            <person name="Fronick C."/>
            <person name="O'Laughlin M."/>
            <person name="Godfrey J."/>
            <person name="Miner T."/>
            <person name="Herter B."/>
            <person name="Appelbaum E."/>
            <person name="Cordes M."/>
            <person name="Lek S."/>
            <person name="Wollam A."/>
            <person name="Pepin K.H."/>
            <person name="Palsikar V.B."/>
            <person name="Mitreva M."/>
            <person name="Wilson R.K."/>
        </authorList>
    </citation>
    <scope>NUCLEOTIDE SEQUENCE [LARGE SCALE GENOMIC DNA]</scope>
    <source>
        <strain evidence="1 2">ATCC 14940</strain>
    </source>
</reference>
<dbReference type="Proteomes" id="UP000016491">
    <property type="component" value="Unassembled WGS sequence"/>
</dbReference>